<proteinExistence type="predicted"/>
<protein>
    <submittedName>
        <fullName evidence="1">Uncharacterized protein</fullName>
    </submittedName>
</protein>
<organism evidence="1 2">
    <name type="scientific">Candidatus Scatousia excrementigallinarum</name>
    <dbReference type="NCBI Taxonomy" id="2840935"/>
    <lineage>
        <taxon>Bacteria</taxon>
        <taxon>Candidatus Scatousia</taxon>
    </lineage>
</organism>
<reference evidence="1" key="2">
    <citation type="journal article" date="2021" name="PeerJ">
        <title>Extensive microbial diversity within the chicken gut microbiome revealed by metagenomics and culture.</title>
        <authorList>
            <person name="Gilroy R."/>
            <person name="Ravi A."/>
            <person name="Getino M."/>
            <person name="Pursley I."/>
            <person name="Horton D.L."/>
            <person name="Alikhan N.F."/>
            <person name="Baker D."/>
            <person name="Gharbi K."/>
            <person name="Hall N."/>
            <person name="Watson M."/>
            <person name="Adriaenssens E.M."/>
            <person name="Foster-Nyarko E."/>
            <person name="Jarju S."/>
            <person name="Secka A."/>
            <person name="Antonio M."/>
            <person name="Oren A."/>
            <person name="Chaudhuri R.R."/>
            <person name="La Ragione R."/>
            <person name="Hildebrand F."/>
            <person name="Pallen M.J."/>
        </authorList>
    </citation>
    <scope>NUCLEOTIDE SEQUENCE</scope>
    <source>
        <strain evidence="1">6276</strain>
    </source>
</reference>
<name>A0A9D1EX04_9BACT</name>
<reference evidence="1" key="1">
    <citation type="submission" date="2020-10" db="EMBL/GenBank/DDBJ databases">
        <authorList>
            <person name="Gilroy R."/>
        </authorList>
    </citation>
    <scope>NUCLEOTIDE SEQUENCE</scope>
    <source>
        <strain evidence="1">6276</strain>
    </source>
</reference>
<comment type="caution">
    <text evidence="1">The sequence shown here is derived from an EMBL/GenBank/DDBJ whole genome shotgun (WGS) entry which is preliminary data.</text>
</comment>
<dbReference type="EMBL" id="DVIU01000054">
    <property type="protein sequence ID" value="HIS35531.1"/>
    <property type="molecule type" value="Genomic_DNA"/>
</dbReference>
<sequence>MDRSYYKRFSVGLTLLDSVEEYDVFFKNYGKYINNIYFSLPMGDRFHSRVMFKELLKEDQYIELFWKLLLCVQKYSINLELLFNTSGLNETDIRNSFIALEEHGIKVQKIGILDEYYDLTRKYFPTQKLVYSFNNFPNSLSHYANIKNSYDEIVVARQFIRDNQLFSFIKNTLNSNVVLLVNNGCSQVCGGCKTHWHCHDSYYREHSKYSAEYQYALQSVFPFEINEGYIDMCNVDLIKIATRNDNLLYVKKCLDSYVNNEAIGYVQSNKHNYLLWSRLQWHTDYFNIFDYDRLVELKKKIYDGSINDSEIVAKTNLRMGLDLRDYFTLSNIILDDDKFSKYVYSLKRYVNADHVDVDTIIFGCETCEKLLQVIDPSVLTTNIMYASNRGLMVALELPPMKQVDIKTLLKQIAPLLSEKLHYLIINDEETLLYVKKTYGTVKLVLGRAFDRIVLQKNLTKNVCASANEDKFNLFGDGLRRLCDIYGIEDIMVDIPKSGLFVSNIETLNIWSCISSRIVDRNPMCLRNATMGDSCDYGCLVPSNKESFTNIDIGNRRLGRVIYENINLKMPGVYSTLIEQRLKYLYMPWDDEYLKGWS</sequence>
<accession>A0A9D1EX04</accession>
<dbReference type="Proteomes" id="UP000823928">
    <property type="component" value="Unassembled WGS sequence"/>
</dbReference>
<dbReference type="AlphaFoldDB" id="A0A9D1EX04"/>
<evidence type="ECO:0000313" key="1">
    <source>
        <dbReference type="EMBL" id="HIS35531.1"/>
    </source>
</evidence>
<evidence type="ECO:0000313" key="2">
    <source>
        <dbReference type="Proteomes" id="UP000823928"/>
    </source>
</evidence>
<gene>
    <name evidence="1" type="ORF">IAC10_02720</name>
</gene>